<dbReference type="PROSITE" id="PS00444">
    <property type="entry name" value="POLYPRENYL_SYNTHASE_2"/>
    <property type="match status" value="1"/>
</dbReference>
<dbReference type="Proteomes" id="UP000315825">
    <property type="component" value="Unassembled WGS sequence"/>
</dbReference>
<reference evidence="7 8" key="1">
    <citation type="submission" date="2019-02" db="EMBL/GenBank/DDBJ databases">
        <title>Prokaryotic population dynamics and viral predation in marine succession experiment using metagenomics: the confinement effect.</title>
        <authorList>
            <person name="Haro-Moreno J.M."/>
            <person name="Rodriguez-Valera F."/>
            <person name="Lopez-Perez M."/>
        </authorList>
    </citation>
    <scope>NUCLEOTIDE SEQUENCE [LARGE SCALE GENOMIC DNA]</scope>
    <source>
        <strain evidence="7">MED-G159</strain>
    </source>
</reference>
<dbReference type="EMBL" id="SHBE01000006">
    <property type="protein sequence ID" value="RZO26142.1"/>
    <property type="molecule type" value="Genomic_DNA"/>
</dbReference>
<evidence type="ECO:0000256" key="5">
    <source>
        <dbReference type="ARBA" id="ARBA00022842"/>
    </source>
</evidence>
<gene>
    <name evidence="7" type="ORF">EVA92_03575</name>
</gene>
<dbReference type="GO" id="GO:0008299">
    <property type="term" value="P:isoprenoid biosynthetic process"/>
    <property type="evidence" value="ECO:0007669"/>
    <property type="project" value="InterPro"/>
</dbReference>
<evidence type="ECO:0000256" key="4">
    <source>
        <dbReference type="ARBA" id="ARBA00022723"/>
    </source>
</evidence>
<comment type="caution">
    <text evidence="7">The sequence shown here is derived from an EMBL/GenBank/DDBJ whole genome shotgun (WGS) entry which is preliminary data.</text>
</comment>
<dbReference type="PROSITE" id="PS00723">
    <property type="entry name" value="POLYPRENYL_SYNTHASE_1"/>
    <property type="match status" value="1"/>
</dbReference>
<keyword evidence="5" id="KW-0460">Magnesium</keyword>
<evidence type="ECO:0000256" key="3">
    <source>
        <dbReference type="ARBA" id="ARBA00022679"/>
    </source>
</evidence>
<keyword evidence="4" id="KW-0479">Metal-binding</keyword>
<keyword evidence="3 6" id="KW-0808">Transferase</keyword>
<dbReference type="SFLD" id="SFLDS00005">
    <property type="entry name" value="Isoprenoid_Synthase_Type_I"/>
    <property type="match status" value="1"/>
</dbReference>
<dbReference type="GO" id="GO:0046872">
    <property type="term" value="F:metal ion binding"/>
    <property type="evidence" value="ECO:0007669"/>
    <property type="project" value="UniProtKB-KW"/>
</dbReference>
<dbReference type="InterPro" id="IPR000092">
    <property type="entry name" value="Polyprenyl_synt"/>
</dbReference>
<evidence type="ECO:0000313" key="7">
    <source>
        <dbReference type="EMBL" id="RZO26142.1"/>
    </source>
</evidence>
<comment type="similarity">
    <text evidence="2 6">Belongs to the FPP/GGPP synthase family.</text>
</comment>
<dbReference type="Gene3D" id="1.10.600.10">
    <property type="entry name" value="Farnesyl Diphosphate Synthase"/>
    <property type="match status" value="1"/>
</dbReference>
<dbReference type="SUPFAM" id="SSF48576">
    <property type="entry name" value="Terpenoid synthases"/>
    <property type="match status" value="1"/>
</dbReference>
<protein>
    <submittedName>
        <fullName evidence="7">Polyprenyl synthetase family protein</fullName>
    </submittedName>
</protein>
<evidence type="ECO:0000256" key="2">
    <source>
        <dbReference type="ARBA" id="ARBA00006706"/>
    </source>
</evidence>
<evidence type="ECO:0000313" key="8">
    <source>
        <dbReference type="Proteomes" id="UP000315825"/>
    </source>
</evidence>
<dbReference type="InterPro" id="IPR033749">
    <property type="entry name" value="Polyprenyl_synt_CS"/>
</dbReference>
<comment type="cofactor">
    <cofactor evidence="1">
        <name>Mg(2+)</name>
        <dbReference type="ChEBI" id="CHEBI:18420"/>
    </cofactor>
</comment>
<organism evidence="7 8">
    <name type="scientific">SAR86 cluster bacterium</name>
    <dbReference type="NCBI Taxonomy" id="2030880"/>
    <lineage>
        <taxon>Bacteria</taxon>
        <taxon>Pseudomonadati</taxon>
        <taxon>Pseudomonadota</taxon>
        <taxon>Gammaproteobacteria</taxon>
        <taxon>SAR86 cluster</taxon>
    </lineage>
</organism>
<sequence length="314" mass="36078">MPIIEEQNLTEFLAEVKLNMENITESDQQDIQEINNYIFKASGKFIRSKLIYIYGTYLNVTKTDLLELSSATELIHLSTLIHDDIIDDASLRRGKKTIFKKWGVTKALLYGDYLYTKTFSSLNSLQNQKIANILISCAEKLIEGEFKQLRNIGNLNIGFKDYREVVNNKTAVLFSGILKSIATYATLNKEKIKVLSNLGQEFGYAFQLNDDLADFYDIDSGKSAFQDLSENKYTYPLIVALNDSTDSQRRNIIRLINLKEFKQVKLEIEKYDGFNKARVERDTAVEKCIKMSKSLIRDKNLQYAENFLISTLKS</sequence>
<dbReference type="PANTHER" id="PTHR12001:SF69">
    <property type="entry name" value="ALL TRANS-POLYPRENYL-DIPHOSPHATE SYNTHASE PDSS1"/>
    <property type="match status" value="1"/>
</dbReference>
<dbReference type="Pfam" id="PF00348">
    <property type="entry name" value="polyprenyl_synt"/>
    <property type="match status" value="1"/>
</dbReference>
<dbReference type="PANTHER" id="PTHR12001">
    <property type="entry name" value="GERANYLGERANYL PYROPHOSPHATE SYNTHASE"/>
    <property type="match status" value="1"/>
</dbReference>
<proteinExistence type="inferred from homology"/>
<evidence type="ECO:0000256" key="6">
    <source>
        <dbReference type="RuleBase" id="RU004466"/>
    </source>
</evidence>
<evidence type="ECO:0000256" key="1">
    <source>
        <dbReference type="ARBA" id="ARBA00001946"/>
    </source>
</evidence>
<name>A0A520MY34_9GAMM</name>
<accession>A0A520MY34</accession>
<dbReference type="CDD" id="cd00685">
    <property type="entry name" value="Trans_IPPS_HT"/>
    <property type="match status" value="1"/>
</dbReference>
<dbReference type="AlphaFoldDB" id="A0A520MY34"/>
<dbReference type="InterPro" id="IPR008949">
    <property type="entry name" value="Isoprenoid_synthase_dom_sf"/>
</dbReference>
<dbReference type="GO" id="GO:0004659">
    <property type="term" value="F:prenyltransferase activity"/>
    <property type="evidence" value="ECO:0007669"/>
    <property type="project" value="InterPro"/>
</dbReference>